<dbReference type="Proteomes" id="UP000178509">
    <property type="component" value="Unassembled WGS sequence"/>
</dbReference>
<evidence type="ECO:0000313" key="2">
    <source>
        <dbReference type="Proteomes" id="UP000178509"/>
    </source>
</evidence>
<dbReference type="Pfam" id="PF13412">
    <property type="entry name" value="HTH_24"/>
    <property type="match status" value="1"/>
</dbReference>
<sequence length="105" mass="12145">MRYIILMVVGLIGVWLGTRLAKTRRIRQLQGLQKINQSRQDKKEQSKQKILELFDKKDKITNHDVRDALKVSDATATNYLDELEKEGKITQHGGSKKDTFYTLKA</sequence>
<dbReference type="EMBL" id="MHOJ01000019">
    <property type="protein sequence ID" value="OGZ62505.1"/>
    <property type="molecule type" value="Genomic_DNA"/>
</dbReference>
<dbReference type="InterPro" id="IPR036388">
    <property type="entry name" value="WH-like_DNA-bd_sf"/>
</dbReference>
<evidence type="ECO:0008006" key="3">
    <source>
        <dbReference type="Google" id="ProtNLM"/>
    </source>
</evidence>
<protein>
    <recommendedName>
        <fullName evidence="3">HTH deoR-type domain-containing protein</fullName>
    </recommendedName>
</protein>
<comment type="caution">
    <text evidence="1">The sequence shown here is derived from an EMBL/GenBank/DDBJ whole genome shotgun (WGS) entry which is preliminary data.</text>
</comment>
<dbReference type="InterPro" id="IPR036390">
    <property type="entry name" value="WH_DNA-bd_sf"/>
</dbReference>
<organism evidence="1 2">
    <name type="scientific">Candidatus Spechtbacteria bacterium RIFCSPLOWO2_02_FULL_38_8</name>
    <dbReference type="NCBI Taxonomy" id="1802164"/>
    <lineage>
        <taxon>Bacteria</taxon>
        <taxon>Candidatus Spechtiibacteriota</taxon>
    </lineage>
</organism>
<accession>A0A1G2HJ52</accession>
<name>A0A1G2HJ52_9BACT</name>
<dbReference type="SUPFAM" id="SSF46785">
    <property type="entry name" value="Winged helix' DNA-binding domain"/>
    <property type="match status" value="1"/>
</dbReference>
<proteinExistence type="predicted"/>
<dbReference type="AlphaFoldDB" id="A0A1G2HJ52"/>
<reference evidence="1 2" key="1">
    <citation type="journal article" date="2016" name="Nat. Commun.">
        <title>Thousands of microbial genomes shed light on interconnected biogeochemical processes in an aquifer system.</title>
        <authorList>
            <person name="Anantharaman K."/>
            <person name="Brown C.T."/>
            <person name="Hug L.A."/>
            <person name="Sharon I."/>
            <person name="Castelle C.J."/>
            <person name="Probst A.J."/>
            <person name="Thomas B.C."/>
            <person name="Singh A."/>
            <person name="Wilkins M.J."/>
            <person name="Karaoz U."/>
            <person name="Brodie E.L."/>
            <person name="Williams K.H."/>
            <person name="Hubbard S.S."/>
            <person name="Banfield J.F."/>
        </authorList>
    </citation>
    <scope>NUCLEOTIDE SEQUENCE [LARGE SCALE GENOMIC DNA]</scope>
</reference>
<dbReference type="Gene3D" id="1.10.10.10">
    <property type="entry name" value="Winged helix-like DNA-binding domain superfamily/Winged helix DNA-binding domain"/>
    <property type="match status" value="1"/>
</dbReference>
<gene>
    <name evidence="1" type="ORF">A3H51_01635</name>
</gene>
<evidence type="ECO:0000313" key="1">
    <source>
        <dbReference type="EMBL" id="OGZ62505.1"/>
    </source>
</evidence>